<comment type="caution">
    <text evidence="1">The sequence shown here is derived from an EMBL/GenBank/DDBJ whole genome shotgun (WGS) entry which is preliminary data.</text>
</comment>
<dbReference type="AlphaFoldDB" id="A0AAV5D4T9"/>
<protein>
    <submittedName>
        <fullName evidence="1">Uncharacterized protein</fullName>
    </submittedName>
</protein>
<dbReference type="Proteomes" id="UP001054889">
    <property type="component" value="Unassembled WGS sequence"/>
</dbReference>
<evidence type="ECO:0000313" key="2">
    <source>
        <dbReference type="Proteomes" id="UP001054889"/>
    </source>
</evidence>
<accession>A0AAV5D4T9</accession>
<proteinExistence type="predicted"/>
<organism evidence="1 2">
    <name type="scientific">Eleusine coracana subsp. coracana</name>
    <dbReference type="NCBI Taxonomy" id="191504"/>
    <lineage>
        <taxon>Eukaryota</taxon>
        <taxon>Viridiplantae</taxon>
        <taxon>Streptophyta</taxon>
        <taxon>Embryophyta</taxon>
        <taxon>Tracheophyta</taxon>
        <taxon>Spermatophyta</taxon>
        <taxon>Magnoliopsida</taxon>
        <taxon>Liliopsida</taxon>
        <taxon>Poales</taxon>
        <taxon>Poaceae</taxon>
        <taxon>PACMAD clade</taxon>
        <taxon>Chloridoideae</taxon>
        <taxon>Cynodonteae</taxon>
        <taxon>Eleusininae</taxon>
        <taxon>Eleusine</taxon>
    </lineage>
</organism>
<sequence>MAATGDRQGAGGKLKAEASCVEVSRRASVGSVRGGELRERRGLASASAARCGEMRARHRLAGTGTTRAGKGELRVWAGEL</sequence>
<evidence type="ECO:0000313" key="1">
    <source>
        <dbReference type="EMBL" id="GJN05418.1"/>
    </source>
</evidence>
<keyword evidence="2" id="KW-1185">Reference proteome</keyword>
<gene>
    <name evidence="1" type="primary">ga23041</name>
    <name evidence="1" type="ORF">PR202_ga23041</name>
</gene>
<dbReference type="EMBL" id="BQKI01000012">
    <property type="protein sequence ID" value="GJN05418.1"/>
    <property type="molecule type" value="Genomic_DNA"/>
</dbReference>
<name>A0AAV5D4T9_ELECO</name>
<reference evidence="1" key="2">
    <citation type="submission" date="2021-12" db="EMBL/GenBank/DDBJ databases">
        <title>Resequencing data analysis of finger millet.</title>
        <authorList>
            <person name="Hatakeyama M."/>
            <person name="Aluri S."/>
            <person name="Balachadran M.T."/>
            <person name="Sivarajan S.R."/>
            <person name="Poveda L."/>
            <person name="Shimizu-Inatsugi R."/>
            <person name="Schlapbach R."/>
            <person name="Sreeman S.M."/>
            <person name="Shimizu K.K."/>
        </authorList>
    </citation>
    <scope>NUCLEOTIDE SEQUENCE</scope>
</reference>
<reference evidence="1" key="1">
    <citation type="journal article" date="2018" name="DNA Res.">
        <title>Multiple hybrid de novo genome assembly of finger millet, an orphan allotetraploid crop.</title>
        <authorList>
            <person name="Hatakeyama M."/>
            <person name="Aluri S."/>
            <person name="Balachadran M.T."/>
            <person name="Sivarajan S.R."/>
            <person name="Patrignani A."/>
            <person name="Gruter S."/>
            <person name="Poveda L."/>
            <person name="Shimizu-Inatsugi R."/>
            <person name="Baeten J."/>
            <person name="Francoijs K.J."/>
            <person name="Nataraja K.N."/>
            <person name="Reddy Y.A.N."/>
            <person name="Phadnis S."/>
            <person name="Ravikumar R.L."/>
            <person name="Schlapbach R."/>
            <person name="Sreeman S.M."/>
            <person name="Shimizu K.K."/>
        </authorList>
    </citation>
    <scope>NUCLEOTIDE SEQUENCE</scope>
</reference>